<evidence type="ECO:0000256" key="6">
    <source>
        <dbReference type="ARBA" id="ARBA00022989"/>
    </source>
</evidence>
<proteinExistence type="evidence at transcript level"/>
<dbReference type="Pfam" id="PF02949">
    <property type="entry name" value="7tm_6"/>
    <property type="match status" value="1"/>
</dbReference>
<feature type="transmembrane region" description="Helical" evidence="10">
    <location>
        <begin position="76"/>
        <end position="93"/>
    </location>
</feature>
<dbReference type="GO" id="GO:0007165">
    <property type="term" value="P:signal transduction"/>
    <property type="evidence" value="ECO:0007669"/>
    <property type="project" value="UniProtKB-KW"/>
</dbReference>
<evidence type="ECO:0000256" key="3">
    <source>
        <dbReference type="ARBA" id="ARBA00022606"/>
    </source>
</evidence>
<dbReference type="PANTHER" id="PTHR21137:SF35">
    <property type="entry name" value="ODORANT RECEPTOR 19A-RELATED"/>
    <property type="match status" value="1"/>
</dbReference>
<keyword evidence="4 10" id="KW-0812">Transmembrane</keyword>
<feature type="transmembrane region" description="Helical" evidence="10">
    <location>
        <begin position="137"/>
        <end position="153"/>
    </location>
</feature>
<feature type="transmembrane region" description="Helical" evidence="10">
    <location>
        <begin position="40"/>
        <end position="64"/>
    </location>
</feature>
<comment type="subcellular location">
    <subcellularLocation>
        <location evidence="1 10">Cell membrane</location>
        <topology evidence="1 10">Multi-pass membrane protein</topology>
    </subcellularLocation>
</comment>
<keyword evidence="7 10" id="KW-0472">Membrane</keyword>
<evidence type="ECO:0000256" key="7">
    <source>
        <dbReference type="ARBA" id="ARBA00023136"/>
    </source>
</evidence>
<keyword evidence="2" id="KW-1003">Cell membrane</keyword>
<evidence type="ECO:0000256" key="2">
    <source>
        <dbReference type="ARBA" id="ARBA00022475"/>
    </source>
</evidence>
<accession>A0A7L8XZ66</accession>
<organism evidence="11">
    <name type="scientific">Ips typographus</name>
    <name type="common">European spruce bark beetle</name>
    <dbReference type="NCBI Taxonomy" id="55986"/>
    <lineage>
        <taxon>Eukaryota</taxon>
        <taxon>Metazoa</taxon>
        <taxon>Ecdysozoa</taxon>
        <taxon>Arthropoda</taxon>
        <taxon>Hexapoda</taxon>
        <taxon>Insecta</taxon>
        <taxon>Pterygota</taxon>
        <taxon>Neoptera</taxon>
        <taxon>Endopterygota</taxon>
        <taxon>Coleoptera</taxon>
        <taxon>Polyphaga</taxon>
        <taxon>Cucujiformia</taxon>
        <taxon>Curculionidae</taxon>
        <taxon>Scolytinae</taxon>
        <taxon>Ips</taxon>
    </lineage>
</organism>
<dbReference type="SMR" id="A0A7L8XZ66"/>
<evidence type="ECO:0000256" key="9">
    <source>
        <dbReference type="ARBA" id="ARBA00023224"/>
    </source>
</evidence>
<feature type="transmembrane region" description="Helical" evidence="10">
    <location>
        <begin position="191"/>
        <end position="220"/>
    </location>
</feature>
<comment type="similarity">
    <text evidence="10">Belongs to the insect chemoreceptor superfamily. Heteromeric odorant receptor channel (TC 1.A.69) family.</text>
</comment>
<keyword evidence="5 10" id="KW-0552">Olfaction</keyword>
<keyword evidence="3 10" id="KW-0716">Sensory transduction</keyword>
<evidence type="ECO:0000256" key="1">
    <source>
        <dbReference type="ARBA" id="ARBA00004651"/>
    </source>
</evidence>
<dbReference type="GO" id="GO:0005886">
    <property type="term" value="C:plasma membrane"/>
    <property type="evidence" value="ECO:0007669"/>
    <property type="project" value="UniProtKB-SubCell"/>
</dbReference>
<feature type="transmembrane region" description="Helical" evidence="10">
    <location>
        <begin position="12"/>
        <end position="28"/>
    </location>
</feature>
<reference evidence="11" key="1">
    <citation type="submission" date="2020-01" db="EMBL/GenBank/DDBJ databases">
        <title>Functional characterization of two bark beetle odorant receptors and their putative ligand binding site.</title>
        <authorList>
            <person name="Yuvaraj J.K."/>
            <person name="Roberts R.E."/>
            <person name="Sonntag Y."/>
            <person name="Hou X."/>
            <person name="Grosse-Wilde E."/>
            <person name="Machara A."/>
            <person name="Hansson B.S."/>
            <person name="Johanson U."/>
            <person name="Lofstedt C."/>
            <person name="Andersson M.N."/>
        </authorList>
    </citation>
    <scope>NUCLEOTIDE SEQUENCE</scope>
</reference>
<keyword evidence="8 10" id="KW-0675">Receptor</keyword>
<dbReference type="InterPro" id="IPR004117">
    <property type="entry name" value="7tm6_olfct_rcpt"/>
</dbReference>
<feature type="transmembrane region" description="Helical" evidence="10">
    <location>
        <begin position="279"/>
        <end position="302"/>
    </location>
</feature>
<dbReference type="EMBL" id="MN987210">
    <property type="protein sequence ID" value="QOI12087.1"/>
    <property type="molecule type" value="mRNA"/>
</dbReference>
<evidence type="ECO:0000256" key="4">
    <source>
        <dbReference type="ARBA" id="ARBA00022692"/>
    </source>
</evidence>
<evidence type="ECO:0000256" key="10">
    <source>
        <dbReference type="RuleBase" id="RU351113"/>
    </source>
</evidence>
<dbReference type="PANTHER" id="PTHR21137">
    <property type="entry name" value="ODORANT RECEPTOR"/>
    <property type="match status" value="1"/>
</dbReference>
<dbReference type="AlphaFoldDB" id="A0A7L8XZ66"/>
<evidence type="ECO:0000256" key="5">
    <source>
        <dbReference type="ARBA" id="ARBA00022725"/>
    </source>
</evidence>
<keyword evidence="9 10" id="KW-0807">Transducer</keyword>
<evidence type="ECO:0000256" key="8">
    <source>
        <dbReference type="ARBA" id="ARBA00023170"/>
    </source>
</evidence>
<sequence>MNAFPDSDSLTALKFTSVLGLFPWKLAFQQNKFYQTLYYWYSLFVLLWDIGFVFTSYVELVILLRGEVLHIDEICTNIRITTIYTCIIIRLVMIRTSSGLLKLIQEIIDSDKQVTIVDDEETTKLVKTETSINNLKFIWYVGICCSIGLQFFIRPLVAEPEIIQIGNITEVGPRDLIILTWFPFDEQKYYWVAYFLQVIDGIIGTLFVALSDVFIVNLILYPTTQLKKLQHIFRNFEHYQQSYKRLNSCETEESAGIKVITHLVQRHQRIIKFVDTFNGWMGPLMVFDFLQSSIQIASILISDLRRDITFAMVCFIVTFFVGMVLRLYLHYYSANELILESEKLADAIWYSNWYEQSPKIKYLMLIVIIRAQKSLKYNIGAFGIMSLESGIAILKATYTYITVFTSNN</sequence>
<dbReference type="GO" id="GO:0004984">
    <property type="term" value="F:olfactory receptor activity"/>
    <property type="evidence" value="ECO:0007669"/>
    <property type="project" value="InterPro"/>
</dbReference>
<feature type="transmembrane region" description="Helical" evidence="10">
    <location>
        <begin position="308"/>
        <end position="329"/>
    </location>
</feature>
<protein>
    <recommendedName>
        <fullName evidence="10">Odorant receptor</fullName>
    </recommendedName>
</protein>
<keyword evidence="6 10" id="KW-1133">Transmembrane helix</keyword>
<evidence type="ECO:0000313" key="11">
    <source>
        <dbReference type="EMBL" id="QOI12087.1"/>
    </source>
</evidence>
<dbReference type="GO" id="GO:0005549">
    <property type="term" value="F:odorant binding"/>
    <property type="evidence" value="ECO:0007669"/>
    <property type="project" value="InterPro"/>
</dbReference>
<name>A0A7L8XZ66_IPSTY</name>